<evidence type="ECO:0000313" key="3">
    <source>
        <dbReference type="Proteomes" id="UP000230002"/>
    </source>
</evidence>
<evidence type="ECO:0000313" key="2">
    <source>
        <dbReference type="EMBL" id="PIL30131.1"/>
    </source>
</evidence>
<dbReference type="EMBL" id="AYKW01000016">
    <property type="protein sequence ID" value="PIL30131.1"/>
    <property type="molecule type" value="Genomic_DNA"/>
</dbReference>
<keyword evidence="3" id="KW-1185">Reference proteome</keyword>
<comment type="caution">
    <text evidence="2">The sequence shown here is derived from an EMBL/GenBank/DDBJ whole genome shotgun (WGS) entry which is preliminary data.</text>
</comment>
<gene>
    <name evidence="2" type="ORF">GSI_07709</name>
</gene>
<organism evidence="2 3">
    <name type="scientific">Ganoderma sinense ZZ0214-1</name>
    <dbReference type="NCBI Taxonomy" id="1077348"/>
    <lineage>
        <taxon>Eukaryota</taxon>
        <taxon>Fungi</taxon>
        <taxon>Dikarya</taxon>
        <taxon>Basidiomycota</taxon>
        <taxon>Agaricomycotina</taxon>
        <taxon>Agaricomycetes</taxon>
        <taxon>Polyporales</taxon>
        <taxon>Polyporaceae</taxon>
        <taxon>Ganoderma</taxon>
    </lineage>
</organism>
<feature type="compositionally biased region" description="Low complexity" evidence="1">
    <location>
        <begin position="441"/>
        <end position="452"/>
    </location>
</feature>
<proteinExistence type="predicted"/>
<feature type="region of interest" description="Disordered" evidence="1">
    <location>
        <begin position="410"/>
        <end position="452"/>
    </location>
</feature>
<dbReference type="OrthoDB" id="2757830at2759"/>
<reference evidence="2 3" key="1">
    <citation type="journal article" date="2015" name="Sci. Rep.">
        <title>Chromosome-level genome map provides insights into diverse defense mechanisms in the medicinal fungus Ganoderma sinense.</title>
        <authorList>
            <person name="Zhu Y."/>
            <person name="Xu J."/>
            <person name="Sun C."/>
            <person name="Zhou S."/>
            <person name="Xu H."/>
            <person name="Nelson D.R."/>
            <person name="Qian J."/>
            <person name="Song J."/>
            <person name="Luo H."/>
            <person name="Xiang L."/>
            <person name="Li Y."/>
            <person name="Xu Z."/>
            <person name="Ji A."/>
            <person name="Wang L."/>
            <person name="Lu S."/>
            <person name="Hayward A."/>
            <person name="Sun W."/>
            <person name="Li X."/>
            <person name="Schwartz D.C."/>
            <person name="Wang Y."/>
            <person name="Chen S."/>
        </authorList>
    </citation>
    <scope>NUCLEOTIDE SEQUENCE [LARGE SCALE GENOMIC DNA]</scope>
    <source>
        <strain evidence="2 3">ZZ0214-1</strain>
    </source>
</reference>
<sequence>MSEPSTSLNNDILLSILSISTTKTATSIMETCRFLYREGAKIVLQRPVVLDASDENILSLLHFLQAEDLSRCSYVRTMQIFTNPLSEAAAKMLANIVPRMSNLERLGLRAERSFVAYPYLVPAFAALQTVKVLIVFEAGSQTCEMIRTLQSELFIASILYDPADQFDPRMDGSRPARHPLQLLQRSASTLRELTCGFWCDVGTEPESLLIPPDTIYPEVRTLKLLNNAACSPIPYIYALPNLTHLSSESYLPVAWEYGQLDLSQSQRRVNMLLQRLSLPDDVEEPGPFVWKDIQSYTGPLSDLWALGTTFPIPRLTLTDAPGLRAPLALTEVLASARPTHLTIAFGDQPLSSVLQSDLLGALRSEGAAGLRTLELGADLMAGDVDRNVDVGQALLNNIMFILRDITPAEDAPNGEPRVPAHATTGPGHNHSTPSTSTGNTAQSASSLPATAAASAAPENLASLTLAERTLEEFDVQVFVRRLSESPSLPTLQNVMVTIGRPRRCGGRLRSACMGRKDDRAPPNVYTGGKVQYKELRADVERRRADRPLTCRDIPTPWPSLASLSRAQYENSTRRGGRGVVGLGLGAFPGVGAAGGM</sequence>
<name>A0A2G8S8P2_9APHY</name>
<protein>
    <submittedName>
        <fullName evidence="2">Uncharacterized protein</fullName>
    </submittedName>
</protein>
<dbReference type="AlphaFoldDB" id="A0A2G8S8P2"/>
<dbReference type="Proteomes" id="UP000230002">
    <property type="component" value="Unassembled WGS sequence"/>
</dbReference>
<evidence type="ECO:0000256" key="1">
    <source>
        <dbReference type="SAM" id="MobiDB-lite"/>
    </source>
</evidence>
<accession>A0A2G8S8P2</accession>
<feature type="compositionally biased region" description="Polar residues" evidence="1">
    <location>
        <begin position="429"/>
        <end position="440"/>
    </location>
</feature>